<dbReference type="SUPFAM" id="SSF53187">
    <property type="entry name" value="Zn-dependent exopeptidases"/>
    <property type="match status" value="1"/>
</dbReference>
<dbReference type="PIRSF" id="PIRSF016599">
    <property type="entry name" value="Xaa-His_dipept"/>
    <property type="match status" value="1"/>
</dbReference>
<dbReference type="Pfam" id="PF07687">
    <property type="entry name" value="M20_dimer"/>
    <property type="match status" value="1"/>
</dbReference>
<comment type="similarity">
    <text evidence="12">Belongs to the peptidase M20C family.</text>
</comment>
<evidence type="ECO:0000256" key="5">
    <source>
        <dbReference type="ARBA" id="ARBA00022801"/>
    </source>
</evidence>
<evidence type="ECO:0000256" key="4">
    <source>
        <dbReference type="ARBA" id="ARBA00022723"/>
    </source>
</evidence>
<keyword evidence="3" id="KW-0645">Protease</keyword>
<evidence type="ECO:0000256" key="9">
    <source>
        <dbReference type="ARBA" id="ARBA00036421"/>
    </source>
</evidence>
<keyword evidence="5" id="KW-0378">Hydrolase</keyword>
<name>A0A1S1YX36_FLAPC</name>
<dbReference type="InterPro" id="IPR002933">
    <property type="entry name" value="Peptidase_M20"/>
</dbReference>
<evidence type="ECO:0000313" key="19">
    <source>
        <dbReference type="EMBL" id="OHX65577.1"/>
    </source>
</evidence>
<accession>A0A1S1YX36</accession>
<dbReference type="GO" id="GO:0070573">
    <property type="term" value="F:metallodipeptidase activity"/>
    <property type="evidence" value="ECO:0007669"/>
    <property type="project" value="TreeGrafter"/>
</dbReference>
<dbReference type="Gene3D" id="3.40.630.10">
    <property type="entry name" value="Zn peptidases"/>
    <property type="match status" value="2"/>
</dbReference>
<evidence type="ECO:0000256" key="12">
    <source>
        <dbReference type="ARBA" id="ARBA00061423"/>
    </source>
</evidence>
<dbReference type="STRING" id="915059.NH26_04045"/>
<dbReference type="Pfam" id="PF01546">
    <property type="entry name" value="Peptidase_M20"/>
    <property type="match status" value="1"/>
</dbReference>
<dbReference type="NCBIfam" id="TIGR01893">
    <property type="entry name" value="aa-his-dipept"/>
    <property type="match status" value="1"/>
</dbReference>
<evidence type="ECO:0000256" key="10">
    <source>
        <dbReference type="ARBA" id="ARBA00038976"/>
    </source>
</evidence>
<comment type="cofactor">
    <cofactor evidence="1">
        <name>Co(2+)</name>
        <dbReference type="ChEBI" id="CHEBI:48828"/>
    </cofactor>
</comment>
<keyword evidence="8" id="KW-0170">Cobalt</keyword>
<dbReference type="GO" id="GO:0046872">
    <property type="term" value="F:metal ion binding"/>
    <property type="evidence" value="ECO:0007669"/>
    <property type="project" value="UniProtKB-KW"/>
</dbReference>
<comment type="caution">
    <text evidence="19">The sequence shown here is derived from an EMBL/GenBank/DDBJ whole genome shotgun (WGS) entry which is preliminary data.</text>
</comment>
<dbReference type="InterPro" id="IPR011650">
    <property type="entry name" value="Peptidase_M20_dimer"/>
</dbReference>
<comment type="cofactor">
    <cofactor evidence="2">
        <name>Zn(2+)</name>
        <dbReference type="ChEBI" id="CHEBI:29105"/>
    </cofactor>
</comment>
<evidence type="ECO:0000256" key="7">
    <source>
        <dbReference type="ARBA" id="ARBA00023049"/>
    </source>
</evidence>
<keyword evidence="20" id="KW-1185">Reference proteome</keyword>
<reference evidence="19 20" key="1">
    <citation type="journal article" date="2012" name="Int. J. Syst. Evol. Microbiol.">
        <title>Flammeovirga pacifica sp. nov., isolated from deep-sea sediment.</title>
        <authorList>
            <person name="Xu H."/>
            <person name="Fu Y."/>
            <person name="Yang N."/>
            <person name="Ding Z."/>
            <person name="Lai Q."/>
            <person name="Zeng R."/>
        </authorList>
    </citation>
    <scope>NUCLEOTIDE SEQUENCE [LARGE SCALE GENOMIC DNA]</scope>
    <source>
        <strain evidence="20">DSM 24597 / LMG 26175 / WPAGA1</strain>
    </source>
</reference>
<evidence type="ECO:0000256" key="6">
    <source>
        <dbReference type="ARBA" id="ARBA00022833"/>
    </source>
</evidence>
<keyword evidence="4" id="KW-0479">Metal-binding</keyword>
<dbReference type="PRINTS" id="PR00934">
    <property type="entry name" value="XHISDIPTASE"/>
</dbReference>
<evidence type="ECO:0000256" key="15">
    <source>
        <dbReference type="ARBA" id="ARBA00076004"/>
    </source>
</evidence>
<keyword evidence="7" id="KW-0482">Metalloprotease</keyword>
<comment type="catalytic activity">
    <reaction evidence="9">
        <text>Hydrolysis of dipeptides, preferentially hydrophobic dipeptides including prolyl amino acids.</text>
        <dbReference type="EC" id="3.4.13.18"/>
    </reaction>
</comment>
<evidence type="ECO:0000256" key="11">
    <source>
        <dbReference type="ARBA" id="ARBA00044252"/>
    </source>
</evidence>
<evidence type="ECO:0000256" key="14">
    <source>
        <dbReference type="ARBA" id="ARBA00075285"/>
    </source>
</evidence>
<proteinExistence type="inferred from homology"/>
<dbReference type="EC" id="3.4.13.18" evidence="10"/>
<organism evidence="19 20">
    <name type="scientific">Flammeovirga pacifica</name>
    <dbReference type="NCBI Taxonomy" id="915059"/>
    <lineage>
        <taxon>Bacteria</taxon>
        <taxon>Pseudomonadati</taxon>
        <taxon>Bacteroidota</taxon>
        <taxon>Cytophagia</taxon>
        <taxon>Cytophagales</taxon>
        <taxon>Flammeovirgaceae</taxon>
        <taxon>Flammeovirga</taxon>
    </lineage>
</organism>
<evidence type="ECO:0000256" key="16">
    <source>
        <dbReference type="ARBA" id="ARBA00077688"/>
    </source>
</evidence>
<sequence>MNKEVASLHPVQIWENFERMNEVPRGSKKEERIIAFTKKFGEDLGLETIVDDCGNIIIKKPATPGMEGRKGIILQSHIDMVHQKNADTDFNFDTDGIQSYIDGDWVKAKGTTLGADNGIGAATIMGVLASKDLKHGPIEGLFTIDEETGMTGAFGLVEGVLEGDILLNLDTEDEHELCIGCAGGIDTNVNYTYTETAAEGKAYHIQLKGLKGGHSGCEIHLGRGNANKLMNRLLWETREKFGLEIAEIDGGSLRNAIPRESFANVVIDPAKATEFEAYIKQVEADYQVELKVTEPNLVINLDAITTPSKVMDVKAQDALLSAIYAAPCGVVRMSDELEGLVETSTSMARVQVKDGNVTVQSLTRSSVDTAKFDIANQLDAAFAITGGTIEHGGAYPGWTPNADSQILEEMKEIHQEYFKKPAIVNAVHAGLECGIIGSHYPNLDMISFGPTIKNPHSPDEMCEISTVARFWDFLVLTLEKVAKK</sequence>
<evidence type="ECO:0000313" key="20">
    <source>
        <dbReference type="Proteomes" id="UP000179797"/>
    </source>
</evidence>
<dbReference type="PANTHER" id="PTHR43501">
    <property type="entry name" value="CYTOSOL NON-SPECIFIC DIPEPTIDASE"/>
    <property type="match status" value="1"/>
</dbReference>
<evidence type="ECO:0000256" key="3">
    <source>
        <dbReference type="ARBA" id="ARBA00022670"/>
    </source>
</evidence>
<keyword evidence="6" id="KW-0862">Zinc</keyword>
<evidence type="ECO:0000259" key="18">
    <source>
        <dbReference type="Pfam" id="PF07687"/>
    </source>
</evidence>
<dbReference type="CDD" id="cd03890">
    <property type="entry name" value="M20_pepD"/>
    <property type="match status" value="1"/>
</dbReference>
<evidence type="ECO:0000256" key="17">
    <source>
        <dbReference type="ARBA" id="ARBA00078074"/>
    </source>
</evidence>
<evidence type="ECO:0000256" key="1">
    <source>
        <dbReference type="ARBA" id="ARBA00001941"/>
    </source>
</evidence>
<evidence type="ECO:0000256" key="2">
    <source>
        <dbReference type="ARBA" id="ARBA00001947"/>
    </source>
</evidence>
<dbReference type="InterPro" id="IPR001160">
    <property type="entry name" value="Peptidase_M20C"/>
</dbReference>
<dbReference type="FunFam" id="3.40.630.10:FF:000018">
    <property type="entry name" value="Aminoacyl-histidine dipeptidase PepD"/>
    <property type="match status" value="1"/>
</dbReference>
<dbReference type="AlphaFoldDB" id="A0A1S1YX36"/>
<evidence type="ECO:0000256" key="8">
    <source>
        <dbReference type="ARBA" id="ARBA00023285"/>
    </source>
</evidence>
<dbReference type="GO" id="GO:0005829">
    <property type="term" value="C:cytosol"/>
    <property type="evidence" value="ECO:0007669"/>
    <property type="project" value="TreeGrafter"/>
</dbReference>
<dbReference type="FunFam" id="3.40.630.10:FF:000015">
    <property type="entry name" value="Aminoacyl-histidine dipeptidase PepD"/>
    <property type="match status" value="1"/>
</dbReference>
<evidence type="ECO:0000256" key="13">
    <source>
        <dbReference type="ARBA" id="ARBA00071271"/>
    </source>
</evidence>
<protein>
    <recommendedName>
        <fullName evidence="13">Cytosol non-specific dipeptidase</fullName>
        <ecNumber evidence="10">3.4.13.18</ecNumber>
    </recommendedName>
    <alternativeName>
        <fullName evidence="16">Aminoacyl-histidine dipeptidase</fullName>
    </alternativeName>
    <alternativeName>
        <fullName evidence="15">Beta-alanyl-histidine dipeptidase</fullName>
    </alternativeName>
    <alternativeName>
        <fullName evidence="14">Carnosinase</fullName>
    </alternativeName>
    <alternativeName>
        <fullName evidence="11">Peptidase D</fullName>
    </alternativeName>
    <alternativeName>
        <fullName evidence="17">Xaa-His dipeptidase</fullName>
    </alternativeName>
</protein>
<dbReference type="EMBL" id="JRYR02000001">
    <property type="protein sequence ID" value="OHX65577.1"/>
    <property type="molecule type" value="Genomic_DNA"/>
</dbReference>
<dbReference type="PANTHER" id="PTHR43501:SF1">
    <property type="entry name" value="CYTOSOL NON-SPECIFIC DIPEPTIDASE"/>
    <property type="match status" value="1"/>
</dbReference>
<dbReference type="Proteomes" id="UP000179797">
    <property type="component" value="Unassembled WGS sequence"/>
</dbReference>
<feature type="domain" description="Peptidase M20 dimerisation" evidence="18">
    <location>
        <begin position="206"/>
        <end position="288"/>
    </location>
</feature>
<dbReference type="GO" id="GO:0006508">
    <property type="term" value="P:proteolysis"/>
    <property type="evidence" value="ECO:0007669"/>
    <property type="project" value="UniProtKB-KW"/>
</dbReference>
<dbReference type="RefSeq" id="WP_044221923.1">
    <property type="nucleotide sequence ID" value="NZ_JRYR02000001.1"/>
</dbReference>
<gene>
    <name evidence="19" type="ORF">NH26_04045</name>
</gene>
<dbReference type="OrthoDB" id="9773892at2"/>